<dbReference type="PANTHER" id="PTHR37309">
    <property type="entry name" value="SLR0284 PROTEIN"/>
    <property type="match status" value="1"/>
</dbReference>
<dbReference type="STRING" id="313596.RB2501_03305"/>
<feature type="transmembrane region" description="Helical" evidence="1">
    <location>
        <begin position="89"/>
        <end position="110"/>
    </location>
</feature>
<name>A4CPU8_ROBBH</name>
<dbReference type="EMBL" id="CP001712">
    <property type="protein sequence ID" value="EAR14419.2"/>
    <property type="molecule type" value="Genomic_DNA"/>
</dbReference>
<dbReference type="PANTHER" id="PTHR37309:SF1">
    <property type="entry name" value="SLR0284 PROTEIN"/>
    <property type="match status" value="1"/>
</dbReference>
<feature type="transmembrane region" description="Helical" evidence="1">
    <location>
        <begin position="28"/>
        <end position="46"/>
    </location>
</feature>
<dbReference type="Proteomes" id="UP000009049">
    <property type="component" value="Chromosome"/>
</dbReference>
<reference evidence="2 3" key="1">
    <citation type="journal article" date="2009" name="J. Bacteriol.">
        <title>Complete genome sequence of Robiginitalea biformata HTCC2501.</title>
        <authorList>
            <person name="Oh H.M."/>
            <person name="Giovannoni S.J."/>
            <person name="Lee K."/>
            <person name="Ferriera S."/>
            <person name="Johnson J."/>
            <person name="Cho J.C."/>
        </authorList>
    </citation>
    <scope>NUCLEOTIDE SEQUENCE [LARGE SCALE GENOMIC DNA]</scope>
    <source>
        <strain evidence="3">ATCC BAA-864 / HTCC2501 / KCTC 12146</strain>
    </source>
</reference>
<evidence type="ECO:0000313" key="3">
    <source>
        <dbReference type="Proteomes" id="UP000009049"/>
    </source>
</evidence>
<dbReference type="InterPro" id="IPR007165">
    <property type="entry name" value="Phage_holin_4_2"/>
</dbReference>
<dbReference type="eggNOG" id="COG1950">
    <property type="taxonomic scope" value="Bacteria"/>
</dbReference>
<keyword evidence="1" id="KW-1133">Transmembrane helix</keyword>
<proteinExistence type="predicted"/>
<dbReference type="KEGG" id="rbi:RB2501_03305"/>
<dbReference type="HOGENOM" id="CLU_120441_2_0_10"/>
<keyword evidence="3" id="KW-1185">Reference proteome</keyword>
<dbReference type="AlphaFoldDB" id="A4CPU8"/>
<sequence length="131" mass="14414">MKFILRLLLSALAVVILSKILPGVSVASYGIAILVAVVLSLLNFIVKPLLIILTLPVTILTLGLFLLIINALIILMADGLITGFAVDGIWWALLFSLLLSILQSLLFSFLKEEKNKHQQLKYSRLKTCRVG</sequence>
<keyword evidence="1" id="KW-0472">Membrane</keyword>
<keyword evidence="1" id="KW-0812">Transmembrane</keyword>
<organism evidence="2 3">
    <name type="scientific">Robiginitalea biformata (strain ATCC BAA-864 / DSM 15991 / KCTC 12146 / HTCC2501)</name>
    <dbReference type="NCBI Taxonomy" id="313596"/>
    <lineage>
        <taxon>Bacteria</taxon>
        <taxon>Pseudomonadati</taxon>
        <taxon>Bacteroidota</taxon>
        <taxon>Flavobacteriia</taxon>
        <taxon>Flavobacteriales</taxon>
        <taxon>Flavobacteriaceae</taxon>
        <taxon>Robiginitalea</taxon>
    </lineage>
</organism>
<evidence type="ECO:0008006" key="4">
    <source>
        <dbReference type="Google" id="ProtNLM"/>
    </source>
</evidence>
<evidence type="ECO:0000313" key="2">
    <source>
        <dbReference type="EMBL" id="EAR14419.2"/>
    </source>
</evidence>
<protein>
    <recommendedName>
        <fullName evidence="4">Phage holin family protein</fullName>
    </recommendedName>
</protein>
<dbReference type="Pfam" id="PF04020">
    <property type="entry name" value="Phage_holin_4_2"/>
    <property type="match status" value="1"/>
</dbReference>
<feature type="transmembrane region" description="Helical" evidence="1">
    <location>
        <begin position="53"/>
        <end position="77"/>
    </location>
</feature>
<gene>
    <name evidence="2" type="ordered locus">RB2501_03305</name>
</gene>
<accession>A4CPU8</accession>
<evidence type="ECO:0000256" key="1">
    <source>
        <dbReference type="SAM" id="Phobius"/>
    </source>
</evidence>